<dbReference type="GO" id="GO:0016787">
    <property type="term" value="F:hydrolase activity"/>
    <property type="evidence" value="ECO:0007669"/>
    <property type="project" value="UniProtKB-KW"/>
</dbReference>
<keyword evidence="4" id="KW-1185">Reference proteome</keyword>
<dbReference type="Proteomes" id="UP000052268">
    <property type="component" value="Unassembled WGS sequence"/>
</dbReference>
<proteinExistence type="predicted"/>
<dbReference type="Pfam" id="PF00561">
    <property type="entry name" value="Abhydrolase_1"/>
    <property type="match status" value="1"/>
</dbReference>
<feature type="domain" description="AB hydrolase-1" evidence="2">
    <location>
        <begin position="62"/>
        <end position="286"/>
    </location>
</feature>
<dbReference type="PRINTS" id="PR00111">
    <property type="entry name" value="ABHYDROLASE"/>
</dbReference>
<dbReference type="PANTHER" id="PTHR46438:SF11">
    <property type="entry name" value="LIPASE-RELATED"/>
    <property type="match status" value="1"/>
</dbReference>
<keyword evidence="3" id="KW-0378">Hydrolase</keyword>
<sequence>MKAVSVATGLLLAALTASSAIAQSAPAQLDDAALRSRYALANSQFGEIDGETVHYAVQGKGPAILLVHGSFASLRQWDEWAAKLSRRYRVIRYDQSPAGLSGPSPAGDYSIEHRIRVIDGLMDRLKIERFVMVATSSGGLPAAAYAAARPQRVQGLVLNNIAVGPVKFDLDGMAPALKAALAEDRTHPGWHAPEYWRQILLANVTDPSGITPALVQQWTDLNSRLLRDPAIGKAVAASTSFKRAPDDLRAITAPTLLLWSADDHETTLERDGKQALYLLGSTDKTLEVVEACGHMMPFDCPNRALARVTPFLQRITGK</sequence>
<evidence type="ECO:0000259" key="2">
    <source>
        <dbReference type="Pfam" id="PF00561"/>
    </source>
</evidence>
<feature type="signal peptide" evidence="1">
    <location>
        <begin position="1"/>
        <end position="22"/>
    </location>
</feature>
<dbReference type="AlphaFoldDB" id="A0A0J7XYI2"/>
<dbReference type="InterPro" id="IPR000073">
    <property type="entry name" value="AB_hydrolase_1"/>
</dbReference>
<name>A0A0J7XYI2_9SPHN</name>
<accession>A0A0J7XYI2</accession>
<dbReference type="InterPro" id="IPR029058">
    <property type="entry name" value="AB_hydrolase_fold"/>
</dbReference>
<dbReference type="Gene3D" id="3.40.50.1820">
    <property type="entry name" value="alpha/beta hydrolase"/>
    <property type="match status" value="1"/>
</dbReference>
<dbReference type="RefSeq" id="WP_059151388.1">
    <property type="nucleotide sequence ID" value="NZ_KQ130453.1"/>
</dbReference>
<evidence type="ECO:0000313" key="3">
    <source>
        <dbReference type="EMBL" id="KMS56537.1"/>
    </source>
</evidence>
<gene>
    <name evidence="3" type="ORF">V474_16610</name>
</gene>
<dbReference type="EMBL" id="JACU01000004">
    <property type="protein sequence ID" value="KMS56537.1"/>
    <property type="molecule type" value="Genomic_DNA"/>
</dbReference>
<comment type="caution">
    <text evidence="3">The sequence shown here is derived from an EMBL/GenBank/DDBJ whole genome shotgun (WGS) entry which is preliminary data.</text>
</comment>
<dbReference type="PATRIC" id="fig|1114963.3.peg.2156"/>
<keyword evidence="1" id="KW-0732">Signal</keyword>
<dbReference type="OrthoDB" id="9804723at2"/>
<feature type="chain" id="PRO_5005291831" evidence="1">
    <location>
        <begin position="23"/>
        <end position="318"/>
    </location>
</feature>
<evidence type="ECO:0000256" key="1">
    <source>
        <dbReference type="SAM" id="SignalP"/>
    </source>
</evidence>
<organism evidence="3 4">
    <name type="scientific">Novosphingobium barchaimii LL02</name>
    <dbReference type="NCBI Taxonomy" id="1114963"/>
    <lineage>
        <taxon>Bacteria</taxon>
        <taxon>Pseudomonadati</taxon>
        <taxon>Pseudomonadota</taxon>
        <taxon>Alphaproteobacteria</taxon>
        <taxon>Sphingomonadales</taxon>
        <taxon>Sphingomonadaceae</taxon>
        <taxon>Novosphingobium</taxon>
    </lineage>
</organism>
<evidence type="ECO:0000313" key="4">
    <source>
        <dbReference type="Proteomes" id="UP000052268"/>
    </source>
</evidence>
<dbReference type="PANTHER" id="PTHR46438">
    <property type="entry name" value="ALPHA/BETA-HYDROLASES SUPERFAMILY PROTEIN"/>
    <property type="match status" value="1"/>
</dbReference>
<dbReference type="SUPFAM" id="SSF53474">
    <property type="entry name" value="alpha/beta-Hydrolases"/>
    <property type="match status" value="1"/>
</dbReference>
<protein>
    <submittedName>
        <fullName evidence="3">Alpha/beta hydrolase</fullName>
    </submittedName>
</protein>
<reference evidence="3 4" key="1">
    <citation type="journal article" date="2015" name="G3 (Bethesda)">
        <title>Insights into Ongoing Evolution of the Hexachlorocyclohexane Catabolic Pathway from Comparative Genomics of Ten Sphingomonadaceae Strains.</title>
        <authorList>
            <person name="Pearce S.L."/>
            <person name="Oakeshott J.G."/>
            <person name="Pandey G."/>
        </authorList>
    </citation>
    <scope>NUCLEOTIDE SEQUENCE [LARGE SCALE GENOMIC DNA]</scope>
    <source>
        <strain evidence="3 4">LL02</strain>
    </source>
</reference>